<dbReference type="PROSITE" id="PS50995">
    <property type="entry name" value="HTH_MARR_2"/>
    <property type="match status" value="1"/>
</dbReference>
<accession>A0A6H2DMI0</accession>
<protein>
    <submittedName>
        <fullName evidence="2">MarR family transcriptional regulator</fullName>
    </submittedName>
</protein>
<dbReference type="PRINTS" id="PR00598">
    <property type="entry name" value="HTHMARR"/>
</dbReference>
<dbReference type="RefSeq" id="WP_168818803.1">
    <property type="nucleotide sequence ID" value="NZ_CP051217.1"/>
</dbReference>
<organism evidence="2 3">
    <name type="scientific">Parasphingorhabdus halotolerans</name>
    <dbReference type="NCBI Taxonomy" id="2725558"/>
    <lineage>
        <taxon>Bacteria</taxon>
        <taxon>Pseudomonadati</taxon>
        <taxon>Pseudomonadota</taxon>
        <taxon>Alphaproteobacteria</taxon>
        <taxon>Sphingomonadales</taxon>
        <taxon>Sphingomonadaceae</taxon>
        <taxon>Parasphingorhabdus</taxon>
    </lineage>
</organism>
<proteinExistence type="predicted"/>
<keyword evidence="3" id="KW-1185">Reference proteome</keyword>
<dbReference type="InterPro" id="IPR036390">
    <property type="entry name" value="WH_DNA-bd_sf"/>
</dbReference>
<dbReference type="SMART" id="SM00347">
    <property type="entry name" value="HTH_MARR"/>
    <property type="match status" value="1"/>
</dbReference>
<name>A0A6H2DMI0_9SPHN</name>
<evidence type="ECO:0000259" key="1">
    <source>
        <dbReference type="PROSITE" id="PS50995"/>
    </source>
</evidence>
<gene>
    <name evidence="2" type="ORF">HF685_06450</name>
</gene>
<reference evidence="2 3" key="1">
    <citation type="submission" date="2020-04" db="EMBL/GenBank/DDBJ databases">
        <title>Genome sequence for Sphingorhabdus sp. strain M1.</title>
        <authorList>
            <person name="Park S.-J."/>
        </authorList>
    </citation>
    <scope>NUCLEOTIDE SEQUENCE [LARGE SCALE GENOMIC DNA]</scope>
    <source>
        <strain evidence="2 3">JK6</strain>
    </source>
</reference>
<dbReference type="PANTHER" id="PTHR33164">
    <property type="entry name" value="TRANSCRIPTIONAL REGULATOR, MARR FAMILY"/>
    <property type="match status" value="1"/>
</dbReference>
<dbReference type="InterPro" id="IPR000835">
    <property type="entry name" value="HTH_MarR-typ"/>
</dbReference>
<dbReference type="PANTHER" id="PTHR33164:SF43">
    <property type="entry name" value="HTH-TYPE TRANSCRIPTIONAL REPRESSOR YETL"/>
    <property type="match status" value="1"/>
</dbReference>
<evidence type="ECO:0000313" key="2">
    <source>
        <dbReference type="EMBL" id="QJB68961.1"/>
    </source>
</evidence>
<dbReference type="Pfam" id="PF12802">
    <property type="entry name" value="MarR_2"/>
    <property type="match status" value="1"/>
</dbReference>
<dbReference type="SUPFAM" id="SSF46785">
    <property type="entry name" value="Winged helix' DNA-binding domain"/>
    <property type="match status" value="1"/>
</dbReference>
<dbReference type="GO" id="GO:0006950">
    <property type="term" value="P:response to stress"/>
    <property type="evidence" value="ECO:0007669"/>
    <property type="project" value="TreeGrafter"/>
</dbReference>
<dbReference type="AlphaFoldDB" id="A0A6H2DMI0"/>
<dbReference type="Gene3D" id="1.10.10.10">
    <property type="entry name" value="Winged helix-like DNA-binding domain superfamily/Winged helix DNA-binding domain"/>
    <property type="match status" value="1"/>
</dbReference>
<dbReference type="EMBL" id="CP051217">
    <property type="protein sequence ID" value="QJB68961.1"/>
    <property type="molecule type" value="Genomic_DNA"/>
</dbReference>
<dbReference type="KEGG" id="phao:HF685_06450"/>
<sequence length="141" mass="16010">MSASKLRLYWRLQLAAHFMQKQADRDLLDNDNITTAQFGVLSAIANREDVTQKDVAQALGLNPSAVTAMVKRLMKLGYIQREGSQSDGRAKILTLSEEGERIVKNTQPPFQKINEQIENILSDDEIENLGDYMERLIKAFR</sequence>
<dbReference type="InterPro" id="IPR039422">
    <property type="entry name" value="MarR/SlyA-like"/>
</dbReference>
<evidence type="ECO:0000313" key="3">
    <source>
        <dbReference type="Proteomes" id="UP000501600"/>
    </source>
</evidence>
<feature type="domain" description="HTH marR-type" evidence="1">
    <location>
        <begin position="5"/>
        <end position="138"/>
    </location>
</feature>
<dbReference type="Proteomes" id="UP000501600">
    <property type="component" value="Chromosome"/>
</dbReference>
<dbReference type="InterPro" id="IPR036388">
    <property type="entry name" value="WH-like_DNA-bd_sf"/>
</dbReference>
<dbReference type="GO" id="GO:0003700">
    <property type="term" value="F:DNA-binding transcription factor activity"/>
    <property type="evidence" value="ECO:0007669"/>
    <property type="project" value="InterPro"/>
</dbReference>